<protein>
    <submittedName>
        <fullName evidence="2">Site-specific DNA recombinase</fullName>
    </submittedName>
</protein>
<evidence type="ECO:0000313" key="2">
    <source>
        <dbReference type="EMBL" id="SEB44504.1"/>
    </source>
</evidence>
<dbReference type="OrthoDB" id="9811097at2"/>
<dbReference type="PANTHER" id="PTHR30461:SF23">
    <property type="entry name" value="DNA RECOMBINASE-RELATED"/>
    <property type="match status" value="1"/>
</dbReference>
<reference evidence="2 3" key="1">
    <citation type="submission" date="2016-10" db="EMBL/GenBank/DDBJ databases">
        <authorList>
            <person name="de Groot N.N."/>
        </authorList>
    </citation>
    <scope>NUCLEOTIDE SEQUENCE [LARGE SCALE GENOMIC DNA]</scope>
    <source>
        <strain evidence="2 3">AB35.6</strain>
    </source>
</reference>
<organism evidence="2 3">
    <name type="scientific">Terriglobus roseus</name>
    <dbReference type="NCBI Taxonomy" id="392734"/>
    <lineage>
        <taxon>Bacteria</taxon>
        <taxon>Pseudomonadati</taxon>
        <taxon>Acidobacteriota</taxon>
        <taxon>Terriglobia</taxon>
        <taxon>Terriglobales</taxon>
        <taxon>Acidobacteriaceae</taxon>
        <taxon>Terriglobus</taxon>
    </lineage>
</organism>
<sequence>MLTPPTKPLGSMRSAAQYVRMSTEHQQYSPQNQSDVIQKFAATHDMAIVTTYDDHGRSGLNLAGRTGLQQLLKDVESGEAKFTELLVYDVSRWGRFQDADESAYYEYVLKRAGITVHYCGEQFANDGSVASALMKTLKRTMAGEYSRELSVKVFAGQCRLIELGFRQGGPAGYGLRRQLLDRDGKEKGLLIRGERKSLQTDRVVLVPGPEAEVSIVRELFSRFVTQERSEKDLAESLNARGILSDLRRPWTRASIHQILTNPKYVGDNVYNRRSFKLKMKRLVNPPEMWVRKDDAFQPIVSLELFLQARKLIEARHIHLTDEELLDRLRTLLNRCGRLSGFLIDEADDMPSSSIYAARFGGLHRAYELIGWSGKRDFSYIEINRILRDRHRDLVGSITAQLCANGAEVSSDEHCPLLTVNSEIKISLVLARCRQTLAGSQRWHIRLESALDPDITIAVRLAPGNESVQDYYLFPRIDILRSRLSLAPNNGVCLDLYRFDSLDYLYRLMKRVPLRDVA</sequence>
<dbReference type="FunFam" id="3.40.50.1390:FF:000008">
    <property type="entry name" value="DNA recombinase"/>
    <property type="match status" value="1"/>
</dbReference>
<accession>A0A1H4JDV7</accession>
<dbReference type="InterPro" id="IPR050639">
    <property type="entry name" value="SSR_resolvase"/>
</dbReference>
<dbReference type="InterPro" id="IPR036162">
    <property type="entry name" value="Resolvase-like_N_sf"/>
</dbReference>
<dbReference type="SMART" id="SM00857">
    <property type="entry name" value="Resolvase"/>
    <property type="match status" value="1"/>
</dbReference>
<dbReference type="InterPro" id="IPR006119">
    <property type="entry name" value="Resolv_N"/>
</dbReference>
<dbReference type="SUPFAM" id="SSF53041">
    <property type="entry name" value="Resolvase-like"/>
    <property type="match status" value="1"/>
</dbReference>
<name>A0A1H4JDV7_9BACT</name>
<dbReference type="Gene3D" id="3.90.1750.20">
    <property type="entry name" value="Putative Large Serine Recombinase, Chain B, Domain 2"/>
    <property type="match status" value="1"/>
</dbReference>
<evidence type="ECO:0000313" key="3">
    <source>
        <dbReference type="Proteomes" id="UP000182409"/>
    </source>
</evidence>
<dbReference type="EMBL" id="FNSD01000001">
    <property type="protein sequence ID" value="SEB44504.1"/>
    <property type="molecule type" value="Genomic_DNA"/>
</dbReference>
<proteinExistence type="predicted"/>
<evidence type="ECO:0000259" key="1">
    <source>
        <dbReference type="PROSITE" id="PS51737"/>
    </source>
</evidence>
<dbReference type="AlphaFoldDB" id="A0A1H4JDV7"/>
<dbReference type="Pfam" id="PF00239">
    <property type="entry name" value="Resolvase"/>
    <property type="match status" value="1"/>
</dbReference>
<feature type="domain" description="Recombinase" evidence="1">
    <location>
        <begin position="194"/>
        <end position="338"/>
    </location>
</feature>
<gene>
    <name evidence="2" type="ORF">SAMN05443244_0556</name>
</gene>
<dbReference type="Proteomes" id="UP000182409">
    <property type="component" value="Unassembled WGS sequence"/>
</dbReference>
<dbReference type="Gene3D" id="3.40.50.1390">
    <property type="entry name" value="Resolvase, N-terminal catalytic domain"/>
    <property type="match status" value="1"/>
</dbReference>
<dbReference type="PROSITE" id="PS51737">
    <property type="entry name" value="RECOMBINASE_DNA_BIND"/>
    <property type="match status" value="1"/>
</dbReference>
<dbReference type="GO" id="GO:0000150">
    <property type="term" value="F:DNA strand exchange activity"/>
    <property type="evidence" value="ECO:0007669"/>
    <property type="project" value="InterPro"/>
</dbReference>
<dbReference type="GO" id="GO:0003677">
    <property type="term" value="F:DNA binding"/>
    <property type="evidence" value="ECO:0007669"/>
    <property type="project" value="InterPro"/>
</dbReference>
<dbReference type="Pfam" id="PF07508">
    <property type="entry name" value="Recombinase"/>
    <property type="match status" value="1"/>
</dbReference>
<dbReference type="CDD" id="cd00338">
    <property type="entry name" value="Ser_Recombinase"/>
    <property type="match status" value="1"/>
</dbReference>
<dbReference type="PANTHER" id="PTHR30461">
    <property type="entry name" value="DNA-INVERTASE FROM LAMBDOID PROPHAGE"/>
    <property type="match status" value="1"/>
</dbReference>
<dbReference type="InterPro" id="IPR011109">
    <property type="entry name" value="DNA_bind_recombinase_dom"/>
</dbReference>
<dbReference type="InterPro" id="IPR038109">
    <property type="entry name" value="DNA_bind_recomb_sf"/>
</dbReference>